<dbReference type="FunFam" id="2.60.120.1440:FF:000001">
    <property type="entry name" value="Putative anti-sigma factor"/>
    <property type="match status" value="1"/>
</dbReference>
<feature type="domain" description="FecR protein" evidence="2">
    <location>
        <begin position="174"/>
        <end position="269"/>
    </location>
</feature>
<feature type="transmembrane region" description="Helical" evidence="1">
    <location>
        <begin position="71"/>
        <end position="90"/>
    </location>
</feature>
<name>A0A0D0GUU1_9SPHI</name>
<evidence type="ECO:0000259" key="3">
    <source>
        <dbReference type="Pfam" id="PF16344"/>
    </source>
</evidence>
<evidence type="ECO:0000313" key="4">
    <source>
        <dbReference type="EMBL" id="KIO78196.1"/>
    </source>
</evidence>
<keyword evidence="1" id="KW-1133">Transmembrane helix</keyword>
<keyword evidence="1" id="KW-0472">Membrane</keyword>
<dbReference type="RefSeq" id="WP_041878981.1">
    <property type="nucleotide sequence ID" value="NZ_CP157278.1"/>
</dbReference>
<organism evidence="4 5">
    <name type="scientific">Pedobacter lusitanus</name>
    <dbReference type="NCBI Taxonomy" id="1503925"/>
    <lineage>
        <taxon>Bacteria</taxon>
        <taxon>Pseudomonadati</taxon>
        <taxon>Bacteroidota</taxon>
        <taxon>Sphingobacteriia</taxon>
        <taxon>Sphingobacteriales</taxon>
        <taxon>Sphingobacteriaceae</taxon>
        <taxon>Pedobacter</taxon>
    </lineage>
</organism>
<dbReference type="PIRSF" id="PIRSF018266">
    <property type="entry name" value="FecR"/>
    <property type="match status" value="1"/>
</dbReference>
<proteinExistence type="predicted"/>
<dbReference type="Pfam" id="PF04773">
    <property type="entry name" value="FecR"/>
    <property type="match status" value="1"/>
</dbReference>
<dbReference type="STRING" id="1503925.TH53_04895"/>
<evidence type="ECO:0000256" key="1">
    <source>
        <dbReference type="SAM" id="Phobius"/>
    </source>
</evidence>
<keyword evidence="5" id="KW-1185">Reference proteome</keyword>
<accession>A0A0D0GUU1</accession>
<reference evidence="4 5" key="1">
    <citation type="submission" date="2015-01" db="EMBL/GenBank/DDBJ databases">
        <title>Draft genome sequence of Pedobacter sp. NL19 isolated from sludge of an effluent treatment pond in an abandoned uranium mine.</title>
        <authorList>
            <person name="Santos T."/>
            <person name="Caetano T."/>
            <person name="Covas C."/>
            <person name="Cruz A."/>
            <person name="Mendo S."/>
        </authorList>
    </citation>
    <scope>NUCLEOTIDE SEQUENCE [LARGE SCALE GENOMIC DNA]</scope>
    <source>
        <strain evidence="4 5">NL19</strain>
    </source>
</reference>
<dbReference type="PANTHER" id="PTHR30273:SF2">
    <property type="entry name" value="PROTEIN FECR"/>
    <property type="match status" value="1"/>
</dbReference>
<keyword evidence="1" id="KW-0812">Transmembrane</keyword>
<gene>
    <name evidence="4" type="ORF">TH53_04895</name>
</gene>
<evidence type="ECO:0000313" key="5">
    <source>
        <dbReference type="Proteomes" id="UP000032049"/>
    </source>
</evidence>
<dbReference type="InterPro" id="IPR032508">
    <property type="entry name" value="FecR_C"/>
</dbReference>
<comment type="caution">
    <text evidence="4">The sequence shown here is derived from an EMBL/GenBank/DDBJ whole genome shotgun (WGS) entry which is preliminary data.</text>
</comment>
<dbReference type="GO" id="GO:0016989">
    <property type="term" value="F:sigma factor antagonist activity"/>
    <property type="evidence" value="ECO:0007669"/>
    <property type="project" value="TreeGrafter"/>
</dbReference>
<dbReference type="Gene3D" id="2.60.120.1440">
    <property type="match status" value="1"/>
</dbReference>
<sequence length="382" mass="42482">MENERAKKLIAKYLKGDCTPEEISLVESWYLKETANVQQDIEEPDYSATEQELWAAILAENQKKKSAGSRAYWYAAAAILLISTGLYFGISPHHTFQQNELSDYSRTDIHPGGNKALLTLADGSKIILDEASNGAIARQSGCLITKTSKGQLIYTIQSAPDAAAGLKTAASLNTIETPRGGQYQVNLPDGTKVWLNAASSLSFPARFSGSERKVKLQGEAYFEVAKNKEMPFIVNSGKQKIEVLGTHFNVSAYADESKIKTTLAEGSVKVSLTDNKLEQQILKPGQQAITENHIQVMPADIEEILAWKDGLFMFNNEDLENIMKKVERWYDVKVDFQEKDLREKHFSGTVSRFGKVSQILKTLELTGSVHFKIEGRKIIVVK</sequence>
<evidence type="ECO:0008006" key="6">
    <source>
        <dbReference type="Google" id="ProtNLM"/>
    </source>
</evidence>
<feature type="domain" description="Protein FecR C-terminal" evidence="3">
    <location>
        <begin position="312"/>
        <end position="380"/>
    </location>
</feature>
<dbReference type="Gene3D" id="3.55.50.30">
    <property type="match status" value="1"/>
</dbReference>
<dbReference type="Proteomes" id="UP000032049">
    <property type="component" value="Unassembled WGS sequence"/>
</dbReference>
<dbReference type="PANTHER" id="PTHR30273">
    <property type="entry name" value="PERIPLASMIC SIGNAL SENSOR AND SIGMA FACTOR ACTIVATOR FECR-RELATED"/>
    <property type="match status" value="1"/>
</dbReference>
<dbReference type="OrthoDB" id="1099963at2"/>
<protein>
    <recommendedName>
        <fullName evidence="6">FecR protein</fullName>
    </recommendedName>
</protein>
<dbReference type="InterPro" id="IPR012373">
    <property type="entry name" value="Ferrdict_sens_TM"/>
</dbReference>
<dbReference type="EMBL" id="JXRA01000019">
    <property type="protein sequence ID" value="KIO78196.1"/>
    <property type="molecule type" value="Genomic_DNA"/>
</dbReference>
<dbReference type="AlphaFoldDB" id="A0A0D0GUU1"/>
<dbReference type="InterPro" id="IPR006860">
    <property type="entry name" value="FecR"/>
</dbReference>
<evidence type="ECO:0000259" key="2">
    <source>
        <dbReference type="Pfam" id="PF04773"/>
    </source>
</evidence>
<dbReference type="Pfam" id="PF16344">
    <property type="entry name" value="FecR_C"/>
    <property type="match status" value="1"/>
</dbReference>